<keyword evidence="4 6" id="KW-1133">Transmembrane helix</keyword>
<feature type="transmembrane region" description="Helical" evidence="6">
    <location>
        <begin position="91"/>
        <end position="109"/>
    </location>
</feature>
<dbReference type="Pfam" id="PF12832">
    <property type="entry name" value="MFS_1_like"/>
    <property type="match status" value="1"/>
</dbReference>
<evidence type="ECO:0000256" key="5">
    <source>
        <dbReference type="ARBA" id="ARBA00023136"/>
    </source>
</evidence>
<evidence type="ECO:0000256" key="4">
    <source>
        <dbReference type="ARBA" id="ARBA00022989"/>
    </source>
</evidence>
<feature type="transmembrane region" description="Helical" evidence="6">
    <location>
        <begin position="298"/>
        <end position="316"/>
    </location>
</feature>
<dbReference type="PANTHER" id="PTHR16172:SF2">
    <property type="entry name" value="MAJOR FACILITATOR SUPERFAMILY DOMAIN-CONTAINING PROTEIN 6"/>
    <property type="match status" value="1"/>
</dbReference>
<evidence type="ECO:0000256" key="6">
    <source>
        <dbReference type="SAM" id="Phobius"/>
    </source>
</evidence>
<comment type="caution">
    <text evidence="8">The sequence shown here is derived from an EMBL/GenBank/DDBJ whole genome shotgun (WGS) entry which is preliminary data.</text>
</comment>
<gene>
    <name evidence="8" type="ORF">PMEA_00006654</name>
</gene>
<feature type="transmembrane region" description="Helical" evidence="6">
    <location>
        <begin position="351"/>
        <end position="374"/>
    </location>
</feature>
<dbReference type="Proteomes" id="UP001159428">
    <property type="component" value="Unassembled WGS sequence"/>
</dbReference>
<dbReference type="InterPro" id="IPR051717">
    <property type="entry name" value="MFS_MFSD6"/>
</dbReference>
<reference evidence="8 9" key="1">
    <citation type="submission" date="2022-05" db="EMBL/GenBank/DDBJ databases">
        <authorList>
            <consortium name="Genoscope - CEA"/>
            <person name="William W."/>
        </authorList>
    </citation>
    <scope>NUCLEOTIDE SEQUENCE [LARGE SCALE GENOMIC DNA]</scope>
</reference>
<keyword evidence="9" id="KW-1185">Reference proteome</keyword>
<feature type="transmembrane region" description="Helical" evidence="6">
    <location>
        <begin position="266"/>
        <end position="286"/>
    </location>
</feature>
<feature type="transmembrane region" description="Helical" evidence="6">
    <location>
        <begin position="416"/>
        <end position="435"/>
    </location>
</feature>
<dbReference type="SUPFAM" id="SSF103473">
    <property type="entry name" value="MFS general substrate transporter"/>
    <property type="match status" value="1"/>
</dbReference>
<feature type="transmembrane region" description="Helical" evidence="6">
    <location>
        <begin position="447"/>
        <end position="466"/>
    </location>
</feature>
<dbReference type="PANTHER" id="PTHR16172">
    <property type="entry name" value="MAJOR FACILITATOR SUPERFAMILY DOMAIN-CONTAINING PROTEIN 6-LIKE"/>
    <property type="match status" value="1"/>
</dbReference>
<feature type="transmembrane region" description="Helical" evidence="6">
    <location>
        <begin position="511"/>
        <end position="532"/>
    </location>
</feature>
<dbReference type="InterPro" id="IPR036259">
    <property type="entry name" value="MFS_trans_sf"/>
</dbReference>
<comment type="similarity">
    <text evidence="2">Belongs to the major facilitator superfamily. MFSD6 family.</text>
</comment>
<accession>A0AAU9WJ70</accession>
<comment type="subcellular location">
    <subcellularLocation>
        <location evidence="1">Membrane</location>
        <topology evidence="1">Multi-pass membrane protein</topology>
    </subcellularLocation>
</comment>
<feature type="transmembrane region" description="Helical" evidence="6">
    <location>
        <begin position="224"/>
        <end position="245"/>
    </location>
</feature>
<sequence length="545" mass="61130">MSSTPSQEPGKKPNCISEFCLQHRSRIALSSFYFFFETCFSFKMFFMPVYWQQLGLSPTQIGILRAVWGVAYSLGGVIFGKMASKWKIRRALLMMSILSTAITPLVSLIPRRTHDKCLVESGKSLEENKRRIITPQEGKNSFHPNDEWIKSHVESKANENTNHRNRTHDMQSLFREVEKTPEFLEQFSTRRSLPPIKRRTSRQASLVGDHVLILEKNPQDINTIFLIFVFIVFVGELLASPAFSLANSEIVDYLGENSRDFGKIRLWGPIGHMIAAPITAVFVTHYHYVICGEYQDNFAIVFAVISVMAMASLVSVTQLGDQTIKHSDNTEGNGNGKPLTLFEFFSRYQNCVLIVMTFLIGCFDGVVLTFGFWYTKTLDVTIATLVFGFSRLTSSAVSVVFLGLTGMCVKKTGYSGITVFSMMLFFIWFVGMSLMKNPWLMLLFETIGYTAYVTGFTGLISYFGEVTPSHLMDTVQGGVNSLFLGVGCGIGTALCGFFIDAFGAVEAFRLFASGEAVLLVLFVVNQAVFFCLKKNEKEEKTKLLE</sequence>
<dbReference type="AlphaFoldDB" id="A0AAU9WJ70"/>
<evidence type="ECO:0000256" key="3">
    <source>
        <dbReference type="ARBA" id="ARBA00022692"/>
    </source>
</evidence>
<evidence type="ECO:0000313" key="8">
    <source>
        <dbReference type="EMBL" id="CAH3115707.1"/>
    </source>
</evidence>
<name>A0AAU9WJ70_9CNID</name>
<evidence type="ECO:0000313" key="9">
    <source>
        <dbReference type="Proteomes" id="UP001159428"/>
    </source>
</evidence>
<keyword evidence="3 6" id="KW-0812">Transmembrane</keyword>
<dbReference type="EMBL" id="CALNXJ010000015">
    <property type="protein sequence ID" value="CAH3115707.1"/>
    <property type="molecule type" value="Genomic_DNA"/>
</dbReference>
<feature type="transmembrane region" description="Helical" evidence="6">
    <location>
        <begin position="63"/>
        <end position="79"/>
    </location>
</feature>
<feature type="transmembrane region" description="Helical" evidence="6">
    <location>
        <begin position="380"/>
        <end position="404"/>
    </location>
</feature>
<feature type="domain" description="Major facilitator superfamily associated" evidence="7">
    <location>
        <begin position="27"/>
        <end position="509"/>
    </location>
</feature>
<organism evidence="8 9">
    <name type="scientific">Pocillopora meandrina</name>
    <dbReference type="NCBI Taxonomy" id="46732"/>
    <lineage>
        <taxon>Eukaryota</taxon>
        <taxon>Metazoa</taxon>
        <taxon>Cnidaria</taxon>
        <taxon>Anthozoa</taxon>
        <taxon>Hexacorallia</taxon>
        <taxon>Scleractinia</taxon>
        <taxon>Astrocoeniina</taxon>
        <taxon>Pocilloporidae</taxon>
        <taxon>Pocillopora</taxon>
    </lineage>
</organism>
<keyword evidence="5 6" id="KW-0472">Membrane</keyword>
<dbReference type="GO" id="GO:0016020">
    <property type="term" value="C:membrane"/>
    <property type="evidence" value="ECO:0007669"/>
    <property type="project" value="UniProtKB-SubCell"/>
</dbReference>
<feature type="transmembrane region" description="Helical" evidence="6">
    <location>
        <begin position="478"/>
        <end position="499"/>
    </location>
</feature>
<dbReference type="InterPro" id="IPR024989">
    <property type="entry name" value="MFS_assoc_dom"/>
</dbReference>
<evidence type="ECO:0000256" key="2">
    <source>
        <dbReference type="ARBA" id="ARBA00005241"/>
    </source>
</evidence>
<evidence type="ECO:0000259" key="7">
    <source>
        <dbReference type="Pfam" id="PF12832"/>
    </source>
</evidence>
<dbReference type="Gene3D" id="1.20.1250.20">
    <property type="entry name" value="MFS general substrate transporter like domains"/>
    <property type="match status" value="3"/>
</dbReference>
<evidence type="ECO:0000256" key="1">
    <source>
        <dbReference type="ARBA" id="ARBA00004141"/>
    </source>
</evidence>
<protein>
    <recommendedName>
        <fullName evidence="7">Major facilitator superfamily associated domain-containing protein</fullName>
    </recommendedName>
</protein>
<feature type="transmembrane region" description="Helical" evidence="6">
    <location>
        <begin position="32"/>
        <end position="51"/>
    </location>
</feature>
<proteinExistence type="inferred from homology"/>